<dbReference type="HOGENOM" id="CLU_2970989_0_0_9"/>
<organism evidence="1 2">
    <name type="scientific">Catonella morbi ATCC 51271</name>
    <dbReference type="NCBI Taxonomy" id="592026"/>
    <lineage>
        <taxon>Bacteria</taxon>
        <taxon>Bacillati</taxon>
        <taxon>Bacillota</taxon>
        <taxon>Clostridia</taxon>
        <taxon>Lachnospirales</taxon>
        <taxon>Lachnospiraceae</taxon>
        <taxon>Catonella</taxon>
    </lineage>
</organism>
<protein>
    <submittedName>
        <fullName evidence="1">Uncharacterized protein</fullName>
    </submittedName>
</protein>
<comment type="caution">
    <text evidence="1">The sequence shown here is derived from an EMBL/GenBank/DDBJ whole genome shotgun (WGS) entry which is preliminary data.</text>
</comment>
<evidence type="ECO:0000313" key="1">
    <source>
        <dbReference type="EMBL" id="ESL01545.1"/>
    </source>
</evidence>
<evidence type="ECO:0000313" key="2">
    <source>
        <dbReference type="Proteomes" id="UP000018227"/>
    </source>
</evidence>
<gene>
    <name evidence="1" type="ORF">GCWU0000282_003103</name>
</gene>
<dbReference type="AlphaFoldDB" id="V2Z3M8"/>
<sequence>MLTENARKILNKFCTILDVYNKNLLCIFKSVLSLTSHLIGAVRQNSLLSKNNTAGPQT</sequence>
<proteinExistence type="predicted"/>
<dbReference type="EMBL" id="ACIL03000021">
    <property type="protein sequence ID" value="ESL01545.1"/>
    <property type="molecule type" value="Genomic_DNA"/>
</dbReference>
<reference evidence="1 2" key="1">
    <citation type="submission" date="2013-06" db="EMBL/GenBank/DDBJ databases">
        <authorList>
            <person name="Weinstock G."/>
            <person name="Sodergren E."/>
            <person name="Clifton S."/>
            <person name="Fulton L."/>
            <person name="Fulton B."/>
            <person name="Courtney L."/>
            <person name="Fronick C."/>
            <person name="Harrison M."/>
            <person name="Strong C."/>
            <person name="Farmer C."/>
            <person name="Delahaunty K."/>
            <person name="Markovic C."/>
            <person name="Hall O."/>
            <person name="Minx P."/>
            <person name="Tomlinson C."/>
            <person name="Mitreva M."/>
            <person name="Nelson J."/>
            <person name="Hou S."/>
            <person name="Wollam A."/>
            <person name="Pepin K.H."/>
            <person name="Johnson M."/>
            <person name="Bhonagiri V."/>
            <person name="Nash W.E."/>
            <person name="Warren W."/>
            <person name="Chinwalla A."/>
            <person name="Mardis E.R."/>
            <person name="Wilson R.K."/>
        </authorList>
    </citation>
    <scope>NUCLEOTIDE SEQUENCE [LARGE SCALE GENOMIC DNA]</scope>
    <source>
        <strain evidence="1 2">ATCC 51271</strain>
    </source>
</reference>
<dbReference type="Proteomes" id="UP000018227">
    <property type="component" value="Unassembled WGS sequence"/>
</dbReference>
<keyword evidence="2" id="KW-1185">Reference proteome</keyword>
<accession>V2Z3M8</accession>
<name>V2Z3M8_9FIRM</name>